<evidence type="ECO:0000313" key="1">
    <source>
        <dbReference type="EMBL" id="KAI3779235.1"/>
    </source>
</evidence>
<organism evidence="1 2">
    <name type="scientific">Cichorium intybus</name>
    <name type="common">Chicory</name>
    <dbReference type="NCBI Taxonomy" id="13427"/>
    <lineage>
        <taxon>Eukaryota</taxon>
        <taxon>Viridiplantae</taxon>
        <taxon>Streptophyta</taxon>
        <taxon>Embryophyta</taxon>
        <taxon>Tracheophyta</taxon>
        <taxon>Spermatophyta</taxon>
        <taxon>Magnoliopsida</taxon>
        <taxon>eudicotyledons</taxon>
        <taxon>Gunneridae</taxon>
        <taxon>Pentapetalae</taxon>
        <taxon>asterids</taxon>
        <taxon>campanulids</taxon>
        <taxon>Asterales</taxon>
        <taxon>Asteraceae</taxon>
        <taxon>Cichorioideae</taxon>
        <taxon>Cichorieae</taxon>
        <taxon>Cichoriinae</taxon>
        <taxon>Cichorium</taxon>
    </lineage>
</organism>
<proteinExistence type="predicted"/>
<evidence type="ECO:0000313" key="2">
    <source>
        <dbReference type="Proteomes" id="UP001055811"/>
    </source>
</evidence>
<name>A0ACB9G746_CICIN</name>
<comment type="caution">
    <text evidence="1">The sequence shown here is derived from an EMBL/GenBank/DDBJ whole genome shotgun (WGS) entry which is preliminary data.</text>
</comment>
<reference evidence="2" key="1">
    <citation type="journal article" date="2022" name="Mol. Ecol. Resour.">
        <title>The genomes of chicory, endive, great burdock and yacon provide insights into Asteraceae palaeo-polyploidization history and plant inulin production.</title>
        <authorList>
            <person name="Fan W."/>
            <person name="Wang S."/>
            <person name="Wang H."/>
            <person name="Wang A."/>
            <person name="Jiang F."/>
            <person name="Liu H."/>
            <person name="Zhao H."/>
            <person name="Xu D."/>
            <person name="Zhang Y."/>
        </authorList>
    </citation>
    <scope>NUCLEOTIDE SEQUENCE [LARGE SCALE GENOMIC DNA]</scope>
    <source>
        <strain evidence="2">cv. Punajuju</strain>
    </source>
</reference>
<gene>
    <name evidence="1" type="ORF">L2E82_08857</name>
</gene>
<dbReference type="Proteomes" id="UP001055811">
    <property type="component" value="Linkage Group LG02"/>
</dbReference>
<keyword evidence="2" id="KW-1185">Reference proteome</keyword>
<reference evidence="1 2" key="2">
    <citation type="journal article" date="2022" name="Mol. Ecol. Resour.">
        <title>The genomes of chicory, endive, great burdock and yacon provide insights into Asteraceae paleo-polyploidization history and plant inulin production.</title>
        <authorList>
            <person name="Fan W."/>
            <person name="Wang S."/>
            <person name="Wang H."/>
            <person name="Wang A."/>
            <person name="Jiang F."/>
            <person name="Liu H."/>
            <person name="Zhao H."/>
            <person name="Xu D."/>
            <person name="Zhang Y."/>
        </authorList>
    </citation>
    <scope>NUCLEOTIDE SEQUENCE [LARGE SCALE GENOMIC DNA]</scope>
    <source>
        <strain evidence="2">cv. Punajuju</strain>
        <tissue evidence="1">Leaves</tissue>
    </source>
</reference>
<dbReference type="EMBL" id="CM042010">
    <property type="protein sequence ID" value="KAI3779235.1"/>
    <property type="molecule type" value="Genomic_DNA"/>
</dbReference>
<accession>A0ACB9G746</accession>
<protein>
    <submittedName>
        <fullName evidence="1">Uncharacterized protein</fullName>
    </submittedName>
</protein>
<sequence length="114" mass="12407">MGYLDLVISSTNPNLLACVVYQSTRGGFNQNSKFSYGHTISPIKRSLMEDFYDTRIDYVNGETLSFFGVFDADGGARAIGISERETGGTRQRNGGCVVPVVSIGGGEVRDEWRG</sequence>